<evidence type="ECO:0000256" key="2">
    <source>
        <dbReference type="PROSITE-ProRule" id="PRU00284"/>
    </source>
</evidence>
<sequence length="468" mass="51083">MPMELSKIESASQSAINRIPESCGEVTVGCTDVAGIVKGVIRSSERLREEQAALQGTVAALEEDQRQVATSSAEARALSERARARLDEGTVLIKGSLNQITDLLSLVDSLTRHVTDFTAAMEQVRACSQKIDTIAETTNILALNATIEAMRAGEAGRTFAVVADEVKSLARDTRGATEEINHTIDALGGQAERVIQQIEDGAQASSQTKSSVAQIEQTLLGVNELVGEVDRQNEQITGATGTISDHVARVQEVMNQFASATVRNESQLEDANRRVGELEMTANSMFDHIVHAGLSPEDSEMVEQAKIAANEAAQLMESAIASGEISEADVFDDDYQPIAGSNPPRYRTRLMAWAHDNIRPLLDRYTASNPRIVATACTDRNGYLPAHTSEMSKAPTGDLTHDTKYCRNGRMILDPIDQKAKESTAPYMMAVYRQEGDGQTYHVVRNVYVPIYIDGKRWGDFEIAYKFS</sequence>
<accession>A0ABQ1F8N3</accession>
<keyword evidence="6" id="KW-1185">Reference proteome</keyword>
<evidence type="ECO:0000259" key="4">
    <source>
        <dbReference type="PROSITE" id="PS50111"/>
    </source>
</evidence>
<dbReference type="SUPFAM" id="SSF58104">
    <property type="entry name" value="Methyl-accepting chemotaxis protein (MCP) signaling domain"/>
    <property type="match status" value="1"/>
</dbReference>
<gene>
    <name evidence="5" type="ORF">GCM10010923_10520</name>
</gene>
<evidence type="ECO:0000313" key="6">
    <source>
        <dbReference type="Proteomes" id="UP000603317"/>
    </source>
</evidence>
<dbReference type="Gene3D" id="1.10.287.950">
    <property type="entry name" value="Methyl-accepting chemotaxis protein"/>
    <property type="match status" value="1"/>
</dbReference>
<proteinExistence type="predicted"/>
<reference evidence="6" key="1">
    <citation type="journal article" date="2019" name="Int. J. Syst. Evol. Microbiol.">
        <title>The Global Catalogue of Microorganisms (GCM) 10K type strain sequencing project: providing services to taxonomists for standard genome sequencing and annotation.</title>
        <authorList>
            <consortium name="The Broad Institute Genomics Platform"/>
            <consortium name="The Broad Institute Genome Sequencing Center for Infectious Disease"/>
            <person name="Wu L."/>
            <person name="Ma J."/>
        </authorList>
    </citation>
    <scope>NUCLEOTIDE SEQUENCE [LARGE SCALE GENOMIC DNA]</scope>
    <source>
        <strain evidence="6">CGMCC 1.15297</strain>
    </source>
</reference>
<feature type="coiled-coil region" evidence="3">
    <location>
        <begin position="44"/>
        <end position="81"/>
    </location>
</feature>
<dbReference type="Proteomes" id="UP000603317">
    <property type="component" value="Unassembled WGS sequence"/>
</dbReference>
<feature type="domain" description="Methyl-accepting transducer" evidence="4">
    <location>
        <begin position="22"/>
        <end position="258"/>
    </location>
</feature>
<evidence type="ECO:0000256" key="3">
    <source>
        <dbReference type="SAM" id="Coils"/>
    </source>
</evidence>
<keyword evidence="3" id="KW-0175">Coiled coil</keyword>
<comment type="caution">
    <text evidence="5">The sequence shown here is derived from an EMBL/GenBank/DDBJ whole genome shotgun (WGS) entry which is preliminary data.</text>
</comment>
<dbReference type="InterPro" id="IPR004089">
    <property type="entry name" value="MCPsignal_dom"/>
</dbReference>
<organism evidence="5 6">
    <name type="scientific">Blastomonas marina</name>
    <dbReference type="NCBI Taxonomy" id="1867408"/>
    <lineage>
        <taxon>Bacteria</taxon>
        <taxon>Pseudomonadati</taxon>
        <taxon>Pseudomonadota</taxon>
        <taxon>Alphaproteobacteria</taxon>
        <taxon>Sphingomonadales</taxon>
        <taxon>Sphingomonadaceae</taxon>
        <taxon>Blastomonas</taxon>
    </lineage>
</organism>
<dbReference type="Pfam" id="PF00015">
    <property type="entry name" value="MCPsignal"/>
    <property type="match status" value="1"/>
</dbReference>
<keyword evidence="1 2" id="KW-0807">Transducer</keyword>
<dbReference type="PROSITE" id="PS50111">
    <property type="entry name" value="CHEMOTAXIS_TRANSDUC_2"/>
    <property type="match status" value="1"/>
</dbReference>
<dbReference type="PANTHER" id="PTHR32089">
    <property type="entry name" value="METHYL-ACCEPTING CHEMOTAXIS PROTEIN MCPB"/>
    <property type="match status" value="1"/>
</dbReference>
<evidence type="ECO:0000256" key="1">
    <source>
        <dbReference type="ARBA" id="ARBA00023224"/>
    </source>
</evidence>
<evidence type="ECO:0000313" key="5">
    <source>
        <dbReference type="EMBL" id="GGA03534.1"/>
    </source>
</evidence>
<dbReference type="SMART" id="SM00283">
    <property type="entry name" value="MA"/>
    <property type="match status" value="1"/>
</dbReference>
<protein>
    <submittedName>
        <fullName evidence="5">Chemotaxis protein</fullName>
    </submittedName>
</protein>
<dbReference type="EMBL" id="BMID01000001">
    <property type="protein sequence ID" value="GGA03534.1"/>
    <property type="molecule type" value="Genomic_DNA"/>
</dbReference>
<name>A0ABQ1F8N3_9SPHN</name>
<dbReference type="PANTHER" id="PTHR32089:SF112">
    <property type="entry name" value="LYSOZYME-LIKE PROTEIN-RELATED"/>
    <property type="match status" value="1"/>
</dbReference>